<proteinExistence type="predicted"/>
<dbReference type="AlphaFoldDB" id="A0AAU9QYU0"/>
<gene>
    <name evidence="1" type="ORF">THF1A12_90074</name>
</gene>
<name>A0AAU9QYU0_9VIBR</name>
<organism evidence="1 2">
    <name type="scientific">Vibrio jasicida</name>
    <dbReference type="NCBI Taxonomy" id="766224"/>
    <lineage>
        <taxon>Bacteria</taxon>
        <taxon>Pseudomonadati</taxon>
        <taxon>Pseudomonadota</taxon>
        <taxon>Gammaproteobacteria</taxon>
        <taxon>Vibrionales</taxon>
        <taxon>Vibrionaceae</taxon>
        <taxon>Vibrio</taxon>
    </lineage>
</organism>
<dbReference type="EMBL" id="CAKMUD010000149">
    <property type="protein sequence ID" value="CAH1603970.1"/>
    <property type="molecule type" value="Genomic_DNA"/>
</dbReference>
<reference evidence="1" key="1">
    <citation type="submission" date="2022-01" db="EMBL/GenBank/DDBJ databases">
        <authorList>
            <person name="Lagorce A."/>
        </authorList>
    </citation>
    <scope>NUCLEOTIDE SEQUENCE</scope>
    <source>
        <strain evidence="1">Th15_F1_A12</strain>
    </source>
</reference>
<protein>
    <submittedName>
        <fullName evidence="1">Uncharacterized protein</fullName>
    </submittedName>
</protein>
<accession>A0AAU9QYU0</accession>
<comment type="caution">
    <text evidence="1">The sequence shown here is derived from an EMBL/GenBank/DDBJ whole genome shotgun (WGS) entry which is preliminary data.</text>
</comment>
<dbReference type="Proteomes" id="UP001295462">
    <property type="component" value="Unassembled WGS sequence"/>
</dbReference>
<evidence type="ECO:0000313" key="2">
    <source>
        <dbReference type="Proteomes" id="UP001295462"/>
    </source>
</evidence>
<sequence>MKEPASSAVNARFGAFGGGFGRFIYELLKNFKFFICRFLNEKNSRKVRGT</sequence>
<evidence type="ECO:0000313" key="1">
    <source>
        <dbReference type="EMBL" id="CAH1603970.1"/>
    </source>
</evidence>